<dbReference type="SMART" id="SM00179">
    <property type="entry name" value="EGF_CA"/>
    <property type="match status" value="3"/>
</dbReference>
<dbReference type="InterPro" id="IPR000742">
    <property type="entry name" value="EGF"/>
</dbReference>
<dbReference type="GO" id="GO:0005576">
    <property type="term" value="C:extracellular region"/>
    <property type="evidence" value="ECO:0007669"/>
    <property type="project" value="InterPro"/>
</dbReference>
<dbReference type="CDD" id="cd00054">
    <property type="entry name" value="EGF_CA"/>
    <property type="match status" value="2"/>
</dbReference>
<gene>
    <name evidence="10" type="ORF">JZ751_004591</name>
</gene>
<dbReference type="FunFam" id="2.10.25.10:FF:000108">
    <property type="entry name" value="Fibulin-1"/>
    <property type="match status" value="1"/>
</dbReference>
<evidence type="ECO:0000256" key="4">
    <source>
        <dbReference type="ARBA" id="ARBA00022530"/>
    </source>
</evidence>
<dbReference type="SUPFAM" id="SSF57184">
    <property type="entry name" value="Growth factor receptor domain"/>
    <property type="match status" value="1"/>
</dbReference>
<dbReference type="FunFam" id="2.10.25.10:FF:000104">
    <property type="entry name" value="Fibulin-1"/>
    <property type="match status" value="1"/>
</dbReference>
<dbReference type="InterPro" id="IPR018097">
    <property type="entry name" value="EGF_Ca-bd_CS"/>
</dbReference>
<organism evidence="10 11">
    <name type="scientific">Albula glossodonta</name>
    <name type="common">roundjaw bonefish</name>
    <dbReference type="NCBI Taxonomy" id="121402"/>
    <lineage>
        <taxon>Eukaryota</taxon>
        <taxon>Metazoa</taxon>
        <taxon>Chordata</taxon>
        <taxon>Craniata</taxon>
        <taxon>Vertebrata</taxon>
        <taxon>Euteleostomi</taxon>
        <taxon>Actinopterygii</taxon>
        <taxon>Neopterygii</taxon>
        <taxon>Teleostei</taxon>
        <taxon>Albuliformes</taxon>
        <taxon>Albulidae</taxon>
        <taxon>Albula</taxon>
    </lineage>
</organism>
<dbReference type="GO" id="GO:0005509">
    <property type="term" value="F:calcium ion binding"/>
    <property type="evidence" value="ECO:0007669"/>
    <property type="project" value="InterPro"/>
</dbReference>
<dbReference type="SMART" id="SM00181">
    <property type="entry name" value="EGF"/>
    <property type="match status" value="4"/>
</dbReference>
<accession>A0A8T2NCM0</accession>
<dbReference type="InterPro" id="IPR026823">
    <property type="entry name" value="cEGF"/>
</dbReference>
<keyword evidence="8" id="KW-1015">Disulfide bond</keyword>
<protein>
    <recommendedName>
        <fullName evidence="9">Anaphylatoxin-like domain-containing protein</fullName>
    </recommendedName>
</protein>
<dbReference type="Pfam" id="PF12662">
    <property type="entry name" value="cEGF"/>
    <property type="match status" value="1"/>
</dbReference>
<dbReference type="InterPro" id="IPR001881">
    <property type="entry name" value="EGF-like_Ca-bd_dom"/>
</dbReference>
<evidence type="ECO:0000256" key="7">
    <source>
        <dbReference type="ARBA" id="ARBA00022737"/>
    </source>
</evidence>
<comment type="caution">
    <text evidence="10">The sequence shown here is derived from an EMBL/GenBank/DDBJ whole genome shotgun (WGS) entry which is preliminary data.</text>
</comment>
<dbReference type="EMBL" id="JAFBMS010000119">
    <property type="protein sequence ID" value="KAG9335462.1"/>
    <property type="molecule type" value="Genomic_DNA"/>
</dbReference>
<evidence type="ECO:0000256" key="1">
    <source>
        <dbReference type="ARBA" id="ARBA00004498"/>
    </source>
</evidence>
<dbReference type="AlphaFoldDB" id="A0A8T2NCM0"/>
<comment type="subcellular location">
    <subcellularLocation>
        <location evidence="1">Secreted</location>
        <location evidence="1">Extracellular space</location>
        <location evidence="1">Extracellular matrix</location>
    </subcellularLocation>
</comment>
<evidence type="ECO:0000256" key="3">
    <source>
        <dbReference type="ARBA" id="ARBA00022525"/>
    </source>
</evidence>
<keyword evidence="11" id="KW-1185">Reference proteome</keyword>
<comment type="similarity">
    <text evidence="2">Belongs to the fibulin family.</text>
</comment>
<dbReference type="Gene3D" id="2.10.25.10">
    <property type="entry name" value="Laminin"/>
    <property type="match status" value="4"/>
</dbReference>
<dbReference type="PANTHER" id="PTHR24050:SF29">
    <property type="entry name" value="FIBULIN-1"/>
    <property type="match status" value="1"/>
</dbReference>
<evidence type="ECO:0000256" key="6">
    <source>
        <dbReference type="ARBA" id="ARBA00022729"/>
    </source>
</evidence>
<dbReference type="InterPro" id="IPR052235">
    <property type="entry name" value="Nephronectin_domain"/>
</dbReference>
<dbReference type="OrthoDB" id="10066840at2759"/>
<evidence type="ECO:0000256" key="5">
    <source>
        <dbReference type="ARBA" id="ARBA00022536"/>
    </source>
</evidence>
<dbReference type="SMART" id="SM00104">
    <property type="entry name" value="ANATO"/>
    <property type="match status" value="2"/>
</dbReference>
<proteinExistence type="inferred from homology"/>
<feature type="domain" description="Anaphylatoxin-like" evidence="9">
    <location>
        <begin position="93"/>
        <end position="125"/>
    </location>
</feature>
<dbReference type="PANTHER" id="PTHR24050">
    <property type="entry name" value="PA14 DOMAIN-CONTAINING PROTEIN"/>
    <property type="match status" value="1"/>
</dbReference>
<keyword evidence="7" id="KW-0677">Repeat</keyword>
<dbReference type="FunFam" id="2.10.25.10:FF:000241">
    <property type="entry name" value="Fibulin-1"/>
    <property type="match status" value="1"/>
</dbReference>
<evidence type="ECO:0000313" key="11">
    <source>
        <dbReference type="Proteomes" id="UP000824540"/>
    </source>
</evidence>
<dbReference type="InterPro" id="IPR000020">
    <property type="entry name" value="Anaphylatoxin/fibulin"/>
</dbReference>
<dbReference type="InterPro" id="IPR049883">
    <property type="entry name" value="NOTCH1_EGF-like"/>
</dbReference>
<evidence type="ECO:0000259" key="9">
    <source>
        <dbReference type="PROSITE" id="PS01177"/>
    </source>
</evidence>
<dbReference type="PROSITE" id="PS01187">
    <property type="entry name" value="EGF_CA"/>
    <property type="match status" value="1"/>
</dbReference>
<dbReference type="SUPFAM" id="SSF57196">
    <property type="entry name" value="EGF/Laminin"/>
    <property type="match status" value="1"/>
</dbReference>
<evidence type="ECO:0000256" key="2">
    <source>
        <dbReference type="ARBA" id="ARBA00006127"/>
    </source>
</evidence>
<evidence type="ECO:0000256" key="8">
    <source>
        <dbReference type="ARBA" id="ARBA00023157"/>
    </source>
</evidence>
<dbReference type="Pfam" id="PF07645">
    <property type="entry name" value="EGF_CA"/>
    <property type="match status" value="2"/>
</dbReference>
<dbReference type="InterPro" id="IPR009030">
    <property type="entry name" value="Growth_fac_rcpt_cys_sf"/>
</dbReference>
<dbReference type="Proteomes" id="UP000824540">
    <property type="component" value="Unassembled WGS sequence"/>
</dbReference>
<name>A0A8T2NCM0_9TELE</name>
<keyword evidence="4" id="KW-0272">Extracellular matrix</keyword>
<keyword evidence="6" id="KW-0732">Signal</keyword>
<dbReference type="PROSITE" id="PS01177">
    <property type="entry name" value="ANAPHYLATOXIN_1"/>
    <property type="match status" value="1"/>
</dbReference>
<reference evidence="10" key="1">
    <citation type="thesis" date="2021" institute="BYU ScholarsArchive" country="Provo, UT, USA">
        <title>Applications of and Algorithms for Genome Assembly and Genomic Analyses with an Emphasis on Marine Teleosts.</title>
        <authorList>
            <person name="Pickett B.D."/>
        </authorList>
    </citation>
    <scope>NUCLEOTIDE SEQUENCE</scope>
    <source>
        <strain evidence="10">HI-2016</strain>
    </source>
</reference>
<keyword evidence="5" id="KW-0245">EGF-like domain</keyword>
<sequence length="385" mass="41464">MITDESAVMRGTFLSAEQLGEAFCSLSLMWVVPGCDGWVKGQPWIAQEQCCMTVLEDSTCTNGINMAKDKGTCEALFSESPCETKTAKMCCDCCLLGKAAQEQGLSCDTSLSVGYQCGIVSRACCVDGSSDGTVITGNAPYPARPSQVTPPTPHAHHSSNMFILRMTPPTDSKQPNEADDPLLTDGCKGGGNCEQRCQGNGTCACFEGYKLKPDGRSCEDINECLLGSHACRQGQSCINNVGSYRCQREVNCGTGYELTDNNNCQDIDECETGTHNCAAEMECQNTVGSFRCRPRMKCGDGFIQDALGSCIDINECLAGNPCKAGEMCLNTMGSYSCQRSSHSCGRGYHLNEAGNRCVGKAYFLPEQRRAPAHLLKSSFLFDPFI</sequence>
<keyword evidence="3" id="KW-0964">Secreted</keyword>
<evidence type="ECO:0000313" key="10">
    <source>
        <dbReference type="EMBL" id="KAG9335462.1"/>
    </source>
</evidence>